<sequence>MKGIESRKKRYVEVVALHREDGSVRPLSIVWEDGRRFKVDRILDTRRAASLKVGGTGVRFLVRIRDRDTFLFYENPRWFVEEKVRTGEAR</sequence>
<dbReference type="RefSeq" id="WP_244412420.1">
    <property type="nucleotide sequence ID" value="NZ_AP025564.1"/>
</dbReference>
<gene>
    <name evidence="1" type="ORF">CE91St30_14620</name>
</gene>
<evidence type="ECO:0000313" key="1">
    <source>
        <dbReference type="EMBL" id="BDE96129.1"/>
    </source>
</evidence>
<name>A0ABM7WIL3_9ACTN</name>
<reference evidence="1 2" key="1">
    <citation type="submission" date="2022-01" db="EMBL/GenBank/DDBJ databases">
        <title>Novel bile acid biosynthetic pathways are enriched in the microbiome of centenarians.</title>
        <authorList>
            <person name="Sato Y."/>
            <person name="Atarashi K."/>
            <person name="Plichta R.D."/>
            <person name="Arai Y."/>
            <person name="Sasajima S."/>
            <person name="Kearney M.S."/>
            <person name="Suda W."/>
            <person name="Takeshita K."/>
            <person name="Sasaki T."/>
            <person name="Okamoto S."/>
            <person name="Skelly N.A."/>
            <person name="Okamura Y."/>
            <person name="Vlamakis H."/>
            <person name="Li Y."/>
            <person name="Tanoue T."/>
            <person name="Takei H."/>
            <person name="Nittono H."/>
            <person name="Narushima S."/>
            <person name="Irie J."/>
            <person name="Itoh H."/>
            <person name="Moriya K."/>
            <person name="Sugiura Y."/>
            <person name="Suematsu M."/>
            <person name="Moritoki N."/>
            <person name="Shibata S."/>
            <person name="Littman R.D."/>
            <person name="Fischbach A.M."/>
            <person name="Uwamino Y."/>
            <person name="Inoue T."/>
            <person name="Honda A."/>
            <person name="Hattori M."/>
            <person name="Murai T."/>
            <person name="Xavier J.R."/>
            <person name="Hirose N."/>
            <person name="Honda K."/>
        </authorList>
    </citation>
    <scope>NUCLEOTIDE SEQUENCE [LARGE SCALE GENOMIC DNA]</scope>
    <source>
        <strain evidence="1 2">CE91-St30</strain>
    </source>
</reference>
<organism evidence="1 2">
    <name type="scientific">Raoultibacter timonensis</name>
    <dbReference type="NCBI Taxonomy" id="1907662"/>
    <lineage>
        <taxon>Bacteria</taxon>
        <taxon>Bacillati</taxon>
        <taxon>Actinomycetota</taxon>
        <taxon>Coriobacteriia</taxon>
        <taxon>Eggerthellales</taxon>
        <taxon>Eggerthellaceae</taxon>
        <taxon>Raoultibacter</taxon>
    </lineage>
</organism>
<dbReference type="Proteomes" id="UP001320544">
    <property type="component" value="Chromosome"/>
</dbReference>
<evidence type="ECO:0000313" key="2">
    <source>
        <dbReference type="Proteomes" id="UP001320544"/>
    </source>
</evidence>
<keyword evidence="2" id="KW-1185">Reference proteome</keyword>
<proteinExistence type="predicted"/>
<protein>
    <submittedName>
        <fullName evidence="1">Uncharacterized protein</fullName>
    </submittedName>
</protein>
<dbReference type="EMBL" id="AP025564">
    <property type="protein sequence ID" value="BDE96129.1"/>
    <property type="molecule type" value="Genomic_DNA"/>
</dbReference>
<accession>A0ABM7WIL3</accession>